<protein>
    <submittedName>
        <fullName evidence="1">CSON013406 protein</fullName>
    </submittedName>
</protein>
<sequence>MTISSGMTGLNPVPGKNSMKRSIRHELCSDAAPSRPCGSKTTRPFAIIHLVSPLAMNKSPNCASHTTKLFGLSIAYPYSNPSTASSDNIEWASSNLPPKPPFIAFNGMNISFVFWSTNIACLCEKVPRPISSPLIRTL</sequence>
<gene>
    <name evidence="1" type="primary">CSON013406</name>
</gene>
<dbReference type="EMBL" id="UFQT01000674">
    <property type="protein sequence ID" value="SSX26413.1"/>
    <property type="molecule type" value="Genomic_DNA"/>
</dbReference>
<evidence type="ECO:0000313" key="1">
    <source>
        <dbReference type="EMBL" id="SSX26413.1"/>
    </source>
</evidence>
<dbReference type="VEuPathDB" id="VectorBase:CSON013406"/>
<name>A0A336MC94_CULSO</name>
<accession>A0A336MC94</accession>
<reference evidence="1" key="1">
    <citation type="submission" date="2018-07" db="EMBL/GenBank/DDBJ databases">
        <authorList>
            <person name="Quirk P.G."/>
            <person name="Krulwich T.A."/>
        </authorList>
    </citation>
    <scope>NUCLEOTIDE SEQUENCE</scope>
</reference>
<proteinExistence type="predicted"/>
<organism evidence="1">
    <name type="scientific">Culicoides sonorensis</name>
    <name type="common">Biting midge</name>
    <dbReference type="NCBI Taxonomy" id="179676"/>
    <lineage>
        <taxon>Eukaryota</taxon>
        <taxon>Metazoa</taxon>
        <taxon>Ecdysozoa</taxon>
        <taxon>Arthropoda</taxon>
        <taxon>Hexapoda</taxon>
        <taxon>Insecta</taxon>
        <taxon>Pterygota</taxon>
        <taxon>Neoptera</taxon>
        <taxon>Endopterygota</taxon>
        <taxon>Diptera</taxon>
        <taxon>Nematocera</taxon>
        <taxon>Chironomoidea</taxon>
        <taxon>Ceratopogonidae</taxon>
        <taxon>Ceratopogoninae</taxon>
        <taxon>Culicoides</taxon>
        <taxon>Monoculicoides</taxon>
    </lineage>
</organism>
<dbReference type="AlphaFoldDB" id="A0A336MC94"/>